<reference evidence="2 3" key="1">
    <citation type="submission" date="2023-10" db="EMBL/GenBank/DDBJ databases">
        <title>Chromosome-scale genome assembly provides insights into flower coloration mechanisms of Canna indica.</title>
        <authorList>
            <person name="Li C."/>
        </authorList>
    </citation>
    <scope>NUCLEOTIDE SEQUENCE [LARGE SCALE GENOMIC DNA]</scope>
    <source>
        <tissue evidence="2">Flower</tissue>
    </source>
</reference>
<protein>
    <submittedName>
        <fullName evidence="2">Uncharacterized protein</fullName>
    </submittedName>
</protein>
<dbReference type="PANTHER" id="PTHR35291">
    <property type="entry name" value="PROTEIN SHROOM-LIKE"/>
    <property type="match status" value="1"/>
</dbReference>
<dbReference type="EMBL" id="CP136896">
    <property type="protein sequence ID" value="WOL14489.1"/>
    <property type="molecule type" value="Genomic_DNA"/>
</dbReference>
<proteinExistence type="predicted"/>
<gene>
    <name evidence="2" type="ORF">Cni_G23269</name>
</gene>
<evidence type="ECO:0000256" key="1">
    <source>
        <dbReference type="SAM" id="MobiDB-lite"/>
    </source>
</evidence>
<accession>A0AAQ3QKB1</accession>
<dbReference type="Proteomes" id="UP001327560">
    <property type="component" value="Chromosome 7"/>
</dbReference>
<organism evidence="2 3">
    <name type="scientific">Canna indica</name>
    <name type="common">Indian-shot</name>
    <dbReference type="NCBI Taxonomy" id="4628"/>
    <lineage>
        <taxon>Eukaryota</taxon>
        <taxon>Viridiplantae</taxon>
        <taxon>Streptophyta</taxon>
        <taxon>Embryophyta</taxon>
        <taxon>Tracheophyta</taxon>
        <taxon>Spermatophyta</taxon>
        <taxon>Magnoliopsida</taxon>
        <taxon>Liliopsida</taxon>
        <taxon>Zingiberales</taxon>
        <taxon>Cannaceae</taxon>
        <taxon>Canna</taxon>
    </lineage>
</organism>
<dbReference type="AlphaFoldDB" id="A0AAQ3QKB1"/>
<keyword evidence="3" id="KW-1185">Reference proteome</keyword>
<feature type="region of interest" description="Disordered" evidence="1">
    <location>
        <begin position="25"/>
        <end position="56"/>
    </location>
</feature>
<evidence type="ECO:0000313" key="3">
    <source>
        <dbReference type="Proteomes" id="UP001327560"/>
    </source>
</evidence>
<evidence type="ECO:0000313" key="2">
    <source>
        <dbReference type="EMBL" id="WOL14489.1"/>
    </source>
</evidence>
<sequence>MSDSSEFRKSRRGYRRLFSRHSSLDAADQSDEAVTTTRRTLIKGRPPNSTSSREIKAHPIIKILEAPSKKATAKPEFLRYLEYMKEAGSWEPNSDRPIIYFK</sequence>
<name>A0AAQ3QKB1_9LILI</name>
<dbReference type="PANTHER" id="PTHR35291:SF3">
    <property type="entry name" value="PROTEIN SHROOM-LIKE"/>
    <property type="match status" value="1"/>
</dbReference>